<organism evidence="2 3">
    <name type="scientific">Wenjunlia vitaminophila</name>
    <name type="common">Streptomyces vitaminophilus</name>
    <dbReference type="NCBI Taxonomy" id="76728"/>
    <lineage>
        <taxon>Bacteria</taxon>
        <taxon>Bacillati</taxon>
        <taxon>Actinomycetota</taxon>
        <taxon>Actinomycetes</taxon>
        <taxon>Kitasatosporales</taxon>
        <taxon>Streptomycetaceae</taxon>
        <taxon>Wenjunlia</taxon>
    </lineage>
</organism>
<protein>
    <submittedName>
        <fullName evidence="2">Uncharacterized protein</fullName>
    </submittedName>
</protein>
<comment type="caution">
    <text evidence="2">The sequence shown here is derived from an EMBL/GenBank/DDBJ whole genome shotgun (WGS) entry which is preliminary data.</text>
</comment>
<name>A0A0T6LQL7_WENVI</name>
<reference evidence="2 3" key="1">
    <citation type="submission" date="2015-10" db="EMBL/GenBank/DDBJ databases">
        <title>Draft genome sequence of pyrrolomycin-producing Streptomyces vitaminophilus.</title>
        <authorList>
            <person name="Graham D.E."/>
            <person name="Mahan K.M."/>
            <person name="Klingeman D.M."/>
            <person name="Hettich R.L."/>
            <person name="Parry R.J."/>
        </authorList>
    </citation>
    <scope>NUCLEOTIDE SEQUENCE [LARGE SCALE GENOMIC DNA]</scope>
    <source>
        <strain evidence="2 3">ATCC 31673</strain>
    </source>
</reference>
<keyword evidence="3" id="KW-1185">Reference proteome</keyword>
<feature type="compositionally biased region" description="Low complexity" evidence="1">
    <location>
        <begin position="32"/>
        <end position="48"/>
    </location>
</feature>
<evidence type="ECO:0000313" key="3">
    <source>
        <dbReference type="Proteomes" id="UP000050867"/>
    </source>
</evidence>
<gene>
    <name evidence="2" type="ORF">AQ490_25885</name>
</gene>
<accession>A0A0T6LQL7</accession>
<proteinExistence type="predicted"/>
<dbReference type="AlphaFoldDB" id="A0A0T6LQL7"/>
<dbReference type="Proteomes" id="UP000050867">
    <property type="component" value="Unassembled WGS sequence"/>
</dbReference>
<sequence>MVLAATGCGSGSDAGSLPVEDTAPDQPPPVSAAPTGAASSSPLPLPAHRAADGSDVSACGDGRCEVRVGPGTALPVPRRLDVTGLEVSSVSADRVGLTGQNLGNSSYGSCSGLYCHTSSSNGAFRVTLGPRSTVIENSLRVEVVAVEDGAAVLRLSPA</sequence>
<dbReference type="EMBL" id="LLZU01000027">
    <property type="protein sequence ID" value="KRV48233.1"/>
    <property type="molecule type" value="Genomic_DNA"/>
</dbReference>
<evidence type="ECO:0000313" key="2">
    <source>
        <dbReference type="EMBL" id="KRV48233.1"/>
    </source>
</evidence>
<evidence type="ECO:0000256" key="1">
    <source>
        <dbReference type="SAM" id="MobiDB-lite"/>
    </source>
</evidence>
<feature type="region of interest" description="Disordered" evidence="1">
    <location>
        <begin position="1"/>
        <end position="56"/>
    </location>
</feature>